<dbReference type="EMBL" id="CP006812">
    <property type="protein sequence ID" value="AGY82768.1"/>
    <property type="molecule type" value="Genomic_DNA"/>
</dbReference>
<evidence type="ECO:0000256" key="1">
    <source>
        <dbReference type="ARBA" id="ARBA00022839"/>
    </source>
</evidence>
<dbReference type="GO" id="GO:0003723">
    <property type="term" value="F:RNA binding"/>
    <property type="evidence" value="ECO:0007669"/>
    <property type="project" value="UniProtKB-KW"/>
</dbReference>
<keyword evidence="1" id="KW-0269">Exonuclease</keyword>
<keyword evidence="1" id="KW-0540">Nuclease</keyword>
<gene>
    <name evidence="4" type="ORF">Q783_01985</name>
</gene>
<dbReference type="Proteomes" id="UP000017469">
    <property type="component" value="Chromosome"/>
</dbReference>
<dbReference type="InterPro" id="IPR036866">
    <property type="entry name" value="RibonucZ/Hydroxyglut_hydro"/>
</dbReference>
<dbReference type="PANTHER" id="PTHR43694:SF1">
    <property type="entry name" value="RIBONUCLEASE J"/>
    <property type="match status" value="1"/>
</dbReference>
<name>U5SF94_9LACT</name>
<dbReference type="Gene3D" id="3.40.50.10710">
    <property type="entry name" value="Metallo-hydrolase/oxidoreductase"/>
    <property type="match status" value="1"/>
</dbReference>
<evidence type="ECO:0000313" key="5">
    <source>
        <dbReference type="Proteomes" id="UP000017469"/>
    </source>
</evidence>
<dbReference type="SUPFAM" id="SSF56281">
    <property type="entry name" value="Metallo-hydrolase/oxidoreductase"/>
    <property type="match status" value="1"/>
</dbReference>
<keyword evidence="1" id="KW-0378">Hydrolase</keyword>
<dbReference type="HOGENOM" id="CLU_031965_1_0_9"/>
<dbReference type="KEGG" id="caw:Q783_01985"/>
<dbReference type="InterPro" id="IPR042173">
    <property type="entry name" value="RNase_J_2"/>
</dbReference>
<dbReference type="RefSeq" id="WP_023176987.1">
    <property type="nucleotide sequence ID" value="NC_022606.1"/>
</dbReference>
<dbReference type="InterPro" id="IPR001279">
    <property type="entry name" value="Metallo-B-lactamas"/>
</dbReference>
<dbReference type="GO" id="GO:0004527">
    <property type="term" value="F:exonuclease activity"/>
    <property type="evidence" value="ECO:0007669"/>
    <property type="project" value="UniProtKB-KW"/>
</dbReference>
<accession>U5SF94</accession>
<sequence>MTHYRFWSGLNTIGGNIVEVQTVQARVLCDFGLSVGGDAESSDEAMSELEFLLMTNQLPSIPYLYETESFKQIKLASVSKSTLETALFISHLHLDHMGGLCYLPEGTTVYLSSEAYRLYEALLKIGEEKPSKADIRPFEYGTEVQIGDITVTSKWSDHDTVGCSAFFIETEDLKLIHSGDVRLTGKYPERIADWVNEAKAWKPDVLLLEGTSFSFDEEKEDKIEPASEKELLQKWGELLQEDTDSIIFYNPYIRNIERIKNVAEETELYGRKMVFEPTYAEVLHAFYPEKKWRILENTLMDVKEYVKETVSLQELVQHPTHYVLQNSYKNNETIFHFDEGVYVHSNGEPLGDYDVRYAQLLELLEINHFSFVQMGTSGHASKKELLKIAEEIDAKQTIPWHTFKPEVFQQALTKKGLASFLPELNKYYSVKQKSGTV</sequence>
<dbReference type="AlphaFoldDB" id="U5SF94"/>
<evidence type="ECO:0000256" key="2">
    <source>
        <dbReference type="ARBA" id="ARBA00022884"/>
    </source>
</evidence>
<keyword evidence="2" id="KW-0694">RNA-binding</keyword>
<organism evidence="4 5">
    <name type="scientific">Carnobacterium inhibens subsp. gilichinskyi</name>
    <dbReference type="NCBI Taxonomy" id="1266845"/>
    <lineage>
        <taxon>Bacteria</taxon>
        <taxon>Bacillati</taxon>
        <taxon>Bacillota</taxon>
        <taxon>Bacilli</taxon>
        <taxon>Lactobacillales</taxon>
        <taxon>Carnobacteriaceae</taxon>
        <taxon>Carnobacterium</taxon>
    </lineage>
</organism>
<dbReference type="STRING" id="1266845.Q783_01985"/>
<evidence type="ECO:0000313" key="4">
    <source>
        <dbReference type="EMBL" id="AGY82768.1"/>
    </source>
</evidence>
<dbReference type="Pfam" id="PF12706">
    <property type="entry name" value="Lactamase_B_2"/>
    <property type="match status" value="1"/>
</dbReference>
<feature type="domain" description="Metallo-beta-lactamase" evidence="3">
    <location>
        <begin position="14"/>
        <end position="235"/>
    </location>
</feature>
<reference evidence="4 5" key="1">
    <citation type="journal article" date="2013" name="Genome Announc.">
        <title>Complete Genome Sequence of Carnobacterium gilichinskyi Strain WN1359T (DSM 27470T).</title>
        <authorList>
            <person name="Leonard M.T."/>
            <person name="Panayotova N."/>
            <person name="Farmerie W.G."/>
            <person name="Triplett E.W."/>
            <person name="Nicholson W.L."/>
        </authorList>
    </citation>
    <scope>NUCLEOTIDE SEQUENCE [LARGE SCALE GENOMIC DNA]</scope>
    <source>
        <strain evidence="4 5">WN1359</strain>
    </source>
</reference>
<proteinExistence type="predicted"/>
<dbReference type="PATRIC" id="fig|1266845.5.peg.365"/>
<dbReference type="SMART" id="SM00849">
    <property type="entry name" value="Lactamase_B"/>
    <property type="match status" value="1"/>
</dbReference>
<evidence type="ECO:0000259" key="3">
    <source>
        <dbReference type="SMART" id="SM00849"/>
    </source>
</evidence>
<protein>
    <recommendedName>
        <fullName evidence="3">Metallo-beta-lactamase domain-containing protein</fullName>
    </recommendedName>
</protein>
<dbReference type="eggNOG" id="COG0595">
    <property type="taxonomic scope" value="Bacteria"/>
</dbReference>
<dbReference type="PANTHER" id="PTHR43694">
    <property type="entry name" value="RIBONUCLEASE J"/>
    <property type="match status" value="1"/>
</dbReference>
<dbReference type="Gene3D" id="3.60.15.10">
    <property type="entry name" value="Ribonuclease Z/Hydroxyacylglutathione hydrolase-like"/>
    <property type="match status" value="1"/>
</dbReference>